<keyword evidence="4" id="KW-1185">Reference proteome</keyword>
<reference evidence="3 4" key="1">
    <citation type="submission" date="2019-06" db="EMBL/GenBank/DDBJ databases">
        <title>Genome of Methylobacterium sp. 17Sr1-39.</title>
        <authorList>
            <person name="Seo T."/>
        </authorList>
    </citation>
    <scope>NUCLEOTIDE SEQUENCE [LARGE SCALE GENOMIC DNA]</scope>
    <source>
        <strain evidence="3 4">17Sr1-39</strain>
    </source>
</reference>
<proteinExistence type="predicted"/>
<sequence>MQRTHRMSSGTSITHGPQPTISIGGVDLTRIEYRGEQVVTFAMVDKVHGRPEGTAKRNFNENEGRFETGTDFVLVKAADLRRLAPEAVGSRGGGDVTLITRRGYLKLVKPMNDDRAWAVQGEMVDRYFAVERLPVAPEPAHTGINAREARLTFKHHLGIAKMLKLEGNQAVLAANRATKAMCGVAPLDAMGITHVTAPQNEPLLNCTDIGKRLGDYSAQDVNRYLVQFGYQVALRDAKDKLYYEVTDLGRDAGGVMQDTGKSHGDGTPVRQLRWASGIVAKLRADIAKPETIHG</sequence>
<accession>A0A5C4LM14</accession>
<organism evidence="3 4">
    <name type="scientific">Methylobacterium terricola</name>
    <dbReference type="NCBI Taxonomy" id="2583531"/>
    <lineage>
        <taxon>Bacteria</taxon>
        <taxon>Pseudomonadati</taxon>
        <taxon>Pseudomonadota</taxon>
        <taxon>Alphaproteobacteria</taxon>
        <taxon>Hyphomicrobiales</taxon>
        <taxon>Methylobacteriaceae</taxon>
        <taxon>Methylobacterium</taxon>
    </lineage>
</organism>
<dbReference type="OrthoDB" id="7225519at2"/>
<dbReference type="InterPro" id="IPR018873">
    <property type="entry name" value="KilA-N_DNA-bd_domain"/>
</dbReference>
<feature type="region of interest" description="Disordered" evidence="1">
    <location>
        <begin position="1"/>
        <end position="21"/>
    </location>
</feature>
<feature type="domain" description="KilA-N DNA-binding" evidence="2">
    <location>
        <begin position="31"/>
        <end position="109"/>
    </location>
</feature>
<dbReference type="Pfam" id="PF10543">
    <property type="entry name" value="ORF6N"/>
    <property type="match status" value="1"/>
</dbReference>
<comment type="caution">
    <text evidence="3">The sequence shown here is derived from an EMBL/GenBank/DDBJ whole genome shotgun (WGS) entry which is preliminary data.</text>
</comment>
<dbReference type="AlphaFoldDB" id="A0A5C4LM14"/>
<gene>
    <name evidence="3" type="ORF">FF100_04910</name>
</gene>
<evidence type="ECO:0000313" key="3">
    <source>
        <dbReference type="EMBL" id="TNC14918.1"/>
    </source>
</evidence>
<name>A0A5C4LM14_9HYPH</name>
<dbReference type="Proteomes" id="UP000305267">
    <property type="component" value="Unassembled WGS sequence"/>
</dbReference>
<evidence type="ECO:0000259" key="2">
    <source>
        <dbReference type="Pfam" id="PF10543"/>
    </source>
</evidence>
<protein>
    <submittedName>
        <fullName evidence="3">ORF6N domain-containing protein</fullName>
    </submittedName>
</protein>
<dbReference type="EMBL" id="VDDA01000002">
    <property type="protein sequence ID" value="TNC14918.1"/>
    <property type="molecule type" value="Genomic_DNA"/>
</dbReference>
<feature type="compositionally biased region" description="Polar residues" evidence="1">
    <location>
        <begin position="7"/>
        <end position="21"/>
    </location>
</feature>
<evidence type="ECO:0000256" key="1">
    <source>
        <dbReference type="SAM" id="MobiDB-lite"/>
    </source>
</evidence>
<evidence type="ECO:0000313" key="4">
    <source>
        <dbReference type="Proteomes" id="UP000305267"/>
    </source>
</evidence>